<organism evidence="2 3">
    <name type="scientific">Ancylostoma caninum</name>
    <name type="common">Dog hookworm</name>
    <dbReference type="NCBI Taxonomy" id="29170"/>
    <lineage>
        <taxon>Eukaryota</taxon>
        <taxon>Metazoa</taxon>
        <taxon>Ecdysozoa</taxon>
        <taxon>Nematoda</taxon>
        <taxon>Chromadorea</taxon>
        <taxon>Rhabditida</taxon>
        <taxon>Rhabditina</taxon>
        <taxon>Rhabditomorpha</taxon>
        <taxon>Strongyloidea</taxon>
        <taxon>Ancylostomatidae</taxon>
        <taxon>Ancylostomatinae</taxon>
        <taxon>Ancylostoma</taxon>
    </lineage>
</organism>
<keyword evidence="3" id="KW-1185">Reference proteome</keyword>
<dbReference type="STRING" id="29170.A0A368F4P8"/>
<dbReference type="OrthoDB" id="5860223at2759"/>
<gene>
    <name evidence="2" type="ORF">ANCCAN_27246</name>
</gene>
<sequence>MLPDFRPKFDFNNVIESCQKSTNGDESRIDGGSDSPTPNDDEVHSNSDGAEMSTFPHIKQVVRCWWGWRCDLVTFGFQDGCQRNETAEIALSHTETMRHKP</sequence>
<evidence type="ECO:0000313" key="2">
    <source>
        <dbReference type="EMBL" id="RCN27022.1"/>
    </source>
</evidence>
<proteinExistence type="predicted"/>
<accession>A0A368F4P8</accession>
<comment type="caution">
    <text evidence="2">The sequence shown here is derived from an EMBL/GenBank/DDBJ whole genome shotgun (WGS) entry which is preliminary data.</text>
</comment>
<feature type="region of interest" description="Disordered" evidence="1">
    <location>
        <begin position="19"/>
        <end position="52"/>
    </location>
</feature>
<dbReference type="EMBL" id="JOJR01005238">
    <property type="protein sequence ID" value="RCN27022.1"/>
    <property type="molecule type" value="Genomic_DNA"/>
</dbReference>
<evidence type="ECO:0000313" key="3">
    <source>
        <dbReference type="Proteomes" id="UP000252519"/>
    </source>
</evidence>
<reference evidence="2 3" key="1">
    <citation type="submission" date="2014-10" db="EMBL/GenBank/DDBJ databases">
        <title>Draft genome of the hookworm Ancylostoma caninum.</title>
        <authorList>
            <person name="Mitreva M."/>
        </authorList>
    </citation>
    <scope>NUCLEOTIDE SEQUENCE [LARGE SCALE GENOMIC DNA]</scope>
    <source>
        <strain evidence="2 3">Baltimore</strain>
    </source>
</reference>
<dbReference type="Proteomes" id="UP000252519">
    <property type="component" value="Unassembled WGS sequence"/>
</dbReference>
<protein>
    <submittedName>
        <fullName evidence="2">Uncharacterized protein</fullName>
    </submittedName>
</protein>
<dbReference type="AlphaFoldDB" id="A0A368F4P8"/>
<evidence type="ECO:0000256" key="1">
    <source>
        <dbReference type="SAM" id="MobiDB-lite"/>
    </source>
</evidence>
<name>A0A368F4P8_ANCCA</name>